<organism evidence="1 2">
    <name type="scientific">Portunus trituberculatus</name>
    <name type="common">Swimming crab</name>
    <name type="synonym">Neptunus trituberculatus</name>
    <dbReference type="NCBI Taxonomy" id="210409"/>
    <lineage>
        <taxon>Eukaryota</taxon>
        <taxon>Metazoa</taxon>
        <taxon>Ecdysozoa</taxon>
        <taxon>Arthropoda</taxon>
        <taxon>Crustacea</taxon>
        <taxon>Multicrustacea</taxon>
        <taxon>Malacostraca</taxon>
        <taxon>Eumalacostraca</taxon>
        <taxon>Eucarida</taxon>
        <taxon>Decapoda</taxon>
        <taxon>Pleocyemata</taxon>
        <taxon>Brachyura</taxon>
        <taxon>Eubrachyura</taxon>
        <taxon>Portunoidea</taxon>
        <taxon>Portunidae</taxon>
        <taxon>Portuninae</taxon>
        <taxon>Portunus</taxon>
    </lineage>
</organism>
<gene>
    <name evidence="1" type="ORF">E2C01_096892</name>
</gene>
<dbReference type="EMBL" id="VSRR010126873">
    <property type="protein sequence ID" value="MPD01369.1"/>
    <property type="molecule type" value="Genomic_DNA"/>
</dbReference>
<proteinExistence type="predicted"/>
<sequence length="70" mass="7680">MSRKEARCIGGRWPKKLDSWTPESCGQLQGLLSLVPALCSRQQIKLGSIGLPGYLTVVLGRLARLETGER</sequence>
<protein>
    <submittedName>
        <fullName evidence="1">Uncharacterized protein</fullName>
    </submittedName>
</protein>
<evidence type="ECO:0000313" key="2">
    <source>
        <dbReference type="Proteomes" id="UP000324222"/>
    </source>
</evidence>
<evidence type="ECO:0000313" key="1">
    <source>
        <dbReference type="EMBL" id="MPD01369.1"/>
    </source>
</evidence>
<keyword evidence="2" id="KW-1185">Reference proteome</keyword>
<accession>A0A5B7K8H6</accession>
<dbReference type="Proteomes" id="UP000324222">
    <property type="component" value="Unassembled WGS sequence"/>
</dbReference>
<name>A0A5B7K8H6_PORTR</name>
<reference evidence="1 2" key="1">
    <citation type="submission" date="2019-05" db="EMBL/GenBank/DDBJ databases">
        <title>Another draft genome of Portunus trituberculatus and its Hox gene families provides insights of decapod evolution.</title>
        <authorList>
            <person name="Jeong J.-H."/>
            <person name="Song I."/>
            <person name="Kim S."/>
            <person name="Choi T."/>
            <person name="Kim D."/>
            <person name="Ryu S."/>
            <person name="Kim W."/>
        </authorList>
    </citation>
    <scope>NUCLEOTIDE SEQUENCE [LARGE SCALE GENOMIC DNA]</scope>
    <source>
        <tissue evidence="1">Muscle</tissue>
    </source>
</reference>
<dbReference type="AlphaFoldDB" id="A0A5B7K8H6"/>
<comment type="caution">
    <text evidence="1">The sequence shown here is derived from an EMBL/GenBank/DDBJ whole genome shotgun (WGS) entry which is preliminary data.</text>
</comment>